<dbReference type="InterPro" id="IPR043129">
    <property type="entry name" value="ATPase_NBD"/>
</dbReference>
<sequence>MSERLVIRLGSQAQQPIPWITWSEEQQTVISSGVLAGADGLASLSERAGGRPVEVLVDSSALTLTDVNLPAKAQRQAMKALPFMLEDELSEDVDKLHFVPGPRHGDQLSVMVVAHAQLQLWLGWLAEAGLPVKKIVPDVLALARVEDTELSLMQLEQQLLVRTGEGSGMVLDADWLPMMAESLQGEGRPWALFTPVALPEGIEAAEQPLELPMQALAQGFVRTPANLLTGPYAPAKELSKLVSTWTKVGVAAAILLALVLVHRGVSWYQLEQERTALRAEGERIYRQLFPQEQRVPNPRGQLEAKVRALGGAGAGGQLLPMMAGLENAFAELPELRPTSIRFDGNRSEIRLQLVGKDFAQFERFKELASGRFDVESGAINNDADGVSGIMTLRAKG</sequence>
<dbReference type="GO" id="GO:0009276">
    <property type="term" value="C:Gram-negative-bacterium-type cell wall"/>
    <property type="evidence" value="ECO:0007669"/>
    <property type="project" value="InterPro"/>
</dbReference>
<dbReference type="Pfam" id="PF05134">
    <property type="entry name" value="T2SSL"/>
    <property type="match status" value="1"/>
</dbReference>
<reference evidence="13 14" key="1">
    <citation type="journal article" date="2010" name="Stand. Genomic Sci.">
        <title>Complete genome sequence of Ferrimonas balearica type strain (PAT).</title>
        <authorList>
            <person name="Nolan M."/>
            <person name="Sikorski J."/>
            <person name="Davenport K."/>
            <person name="Lucas S."/>
            <person name="Glavina Del Rio T."/>
            <person name="Tice H."/>
            <person name="Cheng J."/>
            <person name="Goodwin L."/>
            <person name="Pitluck S."/>
            <person name="Liolios K."/>
            <person name="Ivanova N."/>
            <person name="Mavromatis K."/>
            <person name="Ovchinnikova G."/>
            <person name="Pati A."/>
            <person name="Chen A."/>
            <person name="Palaniappan K."/>
            <person name="Land M."/>
            <person name="Hauser L."/>
            <person name="Chang Y."/>
            <person name="Jeffries C."/>
            <person name="Tapia R."/>
            <person name="Brettin T."/>
            <person name="Detter J."/>
            <person name="Han C."/>
            <person name="Yasawong M."/>
            <person name="Rohde M."/>
            <person name="Tindall B."/>
            <person name="Goker M."/>
            <person name="Woyke T."/>
            <person name="Bristow J."/>
            <person name="Eisen J."/>
            <person name="Markowitz V."/>
            <person name="Hugenholtz P."/>
            <person name="Kyrpides N."/>
            <person name="Klenk H."/>
            <person name="Lapidus A."/>
        </authorList>
    </citation>
    <scope>NUCLEOTIDE SEQUENCE [LARGE SCALE GENOMIC DNA]</scope>
    <source>
        <strain evidence="14">DSM 9799 / CCM 4581 / KCTC 23876 / PAT</strain>
    </source>
</reference>
<feature type="domain" description="GspL periplasmic" evidence="12">
    <location>
        <begin position="239"/>
        <end position="394"/>
    </location>
</feature>
<keyword evidence="3 10" id="KW-0813">Transport</keyword>
<dbReference type="GeneID" id="67180460"/>
<name>E1SLN7_FERBD</name>
<keyword evidence="5" id="KW-0997">Cell inner membrane</keyword>
<gene>
    <name evidence="13" type="ordered locus">Fbal_0222</name>
</gene>
<dbReference type="GO" id="GO:0015628">
    <property type="term" value="P:protein secretion by the type II secretion system"/>
    <property type="evidence" value="ECO:0007669"/>
    <property type="project" value="InterPro"/>
</dbReference>
<dbReference type="Gene3D" id="3.30.420.380">
    <property type="match status" value="1"/>
</dbReference>
<keyword evidence="4" id="KW-1003">Cell membrane</keyword>
<protein>
    <recommendedName>
        <fullName evidence="10">Type II secretion system protein L</fullName>
        <shortName evidence="10">T2SS protein L</shortName>
    </recommendedName>
</protein>
<comment type="subcellular location">
    <subcellularLocation>
        <location evidence="1">Cell inner membrane</location>
        <topology evidence="1">Single-pass membrane protein</topology>
    </subcellularLocation>
</comment>
<dbReference type="STRING" id="550540.Fbal_0222"/>
<keyword evidence="8" id="KW-1133">Transmembrane helix</keyword>
<dbReference type="Proteomes" id="UP000006683">
    <property type="component" value="Chromosome"/>
</dbReference>
<evidence type="ECO:0000256" key="1">
    <source>
        <dbReference type="ARBA" id="ARBA00004377"/>
    </source>
</evidence>
<evidence type="ECO:0000256" key="9">
    <source>
        <dbReference type="ARBA" id="ARBA00023136"/>
    </source>
</evidence>
<comment type="function">
    <text evidence="10">Inner membrane component of the type II secretion system required for the energy-dependent secretion of extracellular factors such as proteases and toxins from the periplasm.</text>
</comment>
<dbReference type="CDD" id="cd24017">
    <property type="entry name" value="ASKHA_T2SSL_N"/>
    <property type="match status" value="1"/>
</dbReference>
<dbReference type="PIRSF" id="PIRSF015761">
    <property type="entry name" value="Protein_L"/>
    <property type="match status" value="1"/>
</dbReference>
<dbReference type="AlphaFoldDB" id="E1SLN7"/>
<dbReference type="OrthoDB" id="7011844at2"/>
<feature type="domain" description="GspL cytoplasmic actin-ATPase-like" evidence="11">
    <location>
        <begin position="5"/>
        <end position="234"/>
    </location>
</feature>
<dbReference type="NCBIfam" id="TIGR01709">
    <property type="entry name" value="typeII_sec_gspL"/>
    <property type="match status" value="1"/>
</dbReference>
<dbReference type="eggNOG" id="COG3297">
    <property type="taxonomic scope" value="Bacteria"/>
</dbReference>
<dbReference type="GO" id="GO:0015627">
    <property type="term" value="C:type II protein secretion system complex"/>
    <property type="evidence" value="ECO:0007669"/>
    <property type="project" value="InterPro"/>
</dbReference>
<dbReference type="EMBL" id="CP002209">
    <property type="protein sequence ID" value="ADN74436.1"/>
    <property type="molecule type" value="Genomic_DNA"/>
</dbReference>
<dbReference type="GO" id="GO:0005886">
    <property type="term" value="C:plasma membrane"/>
    <property type="evidence" value="ECO:0007669"/>
    <property type="project" value="UniProtKB-SubCell"/>
</dbReference>
<dbReference type="Pfam" id="PF12693">
    <property type="entry name" value="GspL_C"/>
    <property type="match status" value="1"/>
</dbReference>
<dbReference type="InterPro" id="IPR024230">
    <property type="entry name" value="GspL_cyto_dom"/>
</dbReference>
<proteinExistence type="inferred from homology"/>
<keyword evidence="6" id="KW-0812">Transmembrane</keyword>
<evidence type="ECO:0000256" key="4">
    <source>
        <dbReference type="ARBA" id="ARBA00022475"/>
    </source>
</evidence>
<dbReference type="KEGG" id="fbl:Fbal_0222"/>
<evidence type="ECO:0000256" key="8">
    <source>
        <dbReference type="ARBA" id="ARBA00022989"/>
    </source>
</evidence>
<keyword evidence="9" id="KW-0472">Membrane</keyword>
<accession>E1SLN7</accession>
<dbReference type="InterPro" id="IPR007812">
    <property type="entry name" value="T2SS_protein-GspL"/>
</dbReference>
<evidence type="ECO:0000313" key="14">
    <source>
        <dbReference type="Proteomes" id="UP000006683"/>
    </source>
</evidence>
<keyword evidence="14" id="KW-1185">Reference proteome</keyword>
<dbReference type="Gene3D" id="3.30.1360.100">
    <property type="entry name" value="General secretion pathway protein M, EpsM"/>
    <property type="match status" value="1"/>
</dbReference>
<dbReference type="SUPFAM" id="SSF53067">
    <property type="entry name" value="Actin-like ATPase domain"/>
    <property type="match status" value="2"/>
</dbReference>
<evidence type="ECO:0000256" key="3">
    <source>
        <dbReference type="ARBA" id="ARBA00022448"/>
    </source>
</evidence>
<evidence type="ECO:0000256" key="5">
    <source>
        <dbReference type="ARBA" id="ARBA00022519"/>
    </source>
</evidence>
<evidence type="ECO:0000259" key="11">
    <source>
        <dbReference type="Pfam" id="PF05134"/>
    </source>
</evidence>
<dbReference type="RefSeq" id="WP_013343742.1">
    <property type="nucleotide sequence ID" value="NC_014541.1"/>
</dbReference>
<evidence type="ECO:0000313" key="13">
    <source>
        <dbReference type="EMBL" id="ADN74436.1"/>
    </source>
</evidence>
<organism evidence="13 14">
    <name type="scientific">Ferrimonas balearica (strain DSM 9799 / CCM 4581 / KCTC 23876 / PAT)</name>
    <dbReference type="NCBI Taxonomy" id="550540"/>
    <lineage>
        <taxon>Bacteria</taxon>
        <taxon>Pseudomonadati</taxon>
        <taxon>Pseudomonadota</taxon>
        <taxon>Gammaproteobacteria</taxon>
        <taxon>Alteromonadales</taxon>
        <taxon>Ferrimonadaceae</taxon>
        <taxon>Ferrimonas</taxon>
    </lineage>
</organism>
<evidence type="ECO:0000259" key="12">
    <source>
        <dbReference type="Pfam" id="PF12693"/>
    </source>
</evidence>
<evidence type="ECO:0000256" key="2">
    <source>
        <dbReference type="ARBA" id="ARBA00005318"/>
    </source>
</evidence>
<dbReference type="InterPro" id="IPR025691">
    <property type="entry name" value="GspL_pp_dom"/>
</dbReference>
<comment type="similarity">
    <text evidence="2 10">Belongs to the GSP L family.</text>
</comment>
<evidence type="ECO:0000256" key="7">
    <source>
        <dbReference type="ARBA" id="ARBA00022927"/>
    </source>
</evidence>
<dbReference type="HOGENOM" id="CLU_041016_2_1_6"/>
<keyword evidence="7 10" id="KW-0653">Protein transport</keyword>
<evidence type="ECO:0000256" key="6">
    <source>
        <dbReference type="ARBA" id="ARBA00022692"/>
    </source>
</evidence>
<dbReference type="Gene3D" id="3.30.420.370">
    <property type="match status" value="1"/>
</dbReference>
<evidence type="ECO:0000256" key="10">
    <source>
        <dbReference type="PIRNR" id="PIRNR015761"/>
    </source>
</evidence>